<evidence type="ECO:0000256" key="2">
    <source>
        <dbReference type="ARBA" id="ARBA00022746"/>
    </source>
</evidence>
<evidence type="ECO:0000256" key="3">
    <source>
        <dbReference type="ARBA" id="ARBA00023002"/>
    </source>
</evidence>
<feature type="compositionally biased region" description="Low complexity" evidence="5">
    <location>
        <begin position="504"/>
        <end position="517"/>
    </location>
</feature>
<comment type="pathway">
    <text evidence="1 4">Carotenoid biosynthesis.</text>
</comment>
<feature type="compositionally biased region" description="Pro residues" evidence="5">
    <location>
        <begin position="518"/>
        <end position="536"/>
    </location>
</feature>
<comment type="similarity">
    <text evidence="4">Belongs to the carotenoid/retinoid oxidoreductase family.</text>
</comment>
<dbReference type="Gene3D" id="3.50.50.60">
    <property type="entry name" value="FAD/NAD(P)-binding domain"/>
    <property type="match status" value="2"/>
</dbReference>
<evidence type="ECO:0000256" key="5">
    <source>
        <dbReference type="SAM" id="MobiDB-lite"/>
    </source>
</evidence>
<dbReference type="SUPFAM" id="SSF51905">
    <property type="entry name" value="FAD/NAD(P)-binding domain"/>
    <property type="match status" value="1"/>
</dbReference>
<name>A0ABP8X9B7_9PSEU</name>
<protein>
    <submittedName>
        <fullName evidence="7">Phytoene desaturase family protein</fullName>
    </submittedName>
</protein>
<organism evidence="7 8">
    <name type="scientific">Pseudonocardia yuanmonensis</name>
    <dbReference type="NCBI Taxonomy" id="1095914"/>
    <lineage>
        <taxon>Bacteria</taxon>
        <taxon>Bacillati</taxon>
        <taxon>Actinomycetota</taxon>
        <taxon>Actinomycetes</taxon>
        <taxon>Pseudonocardiales</taxon>
        <taxon>Pseudonocardiaceae</taxon>
        <taxon>Pseudonocardia</taxon>
    </lineage>
</organism>
<feature type="domain" description="Amine oxidase" evidence="6">
    <location>
        <begin position="12"/>
        <end position="293"/>
    </location>
</feature>
<dbReference type="NCBIfam" id="TIGR02734">
    <property type="entry name" value="crtI_fam"/>
    <property type="match status" value="1"/>
</dbReference>
<evidence type="ECO:0000256" key="4">
    <source>
        <dbReference type="RuleBase" id="RU362075"/>
    </source>
</evidence>
<dbReference type="Proteomes" id="UP001500325">
    <property type="component" value="Unassembled WGS sequence"/>
</dbReference>
<accession>A0ABP8X9B7</accession>
<dbReference type="InterPro" id="IPR002937">
    <property type="entry name" value="Amino_oxidase"/>
</dbReference>
<evidence type="ECO:0000313" key="7">
    <source>
        <dbReference type="EMBL" id="GAA4703060.1"/>
    </source>
</evidence>
<dbReference type="InterPro" id="IPR014105">
    <property type="entry name" value="Carotenoid/retinoid_OxRdtase"/>
</dbReference>
<gene>
    <name evidence="7" type="primary">crtI_2</name>
    <name evidence="7" type="ORF">GCM10023215_48100</name>
</gene>
<dbReference type="EMBL" id="BAABIC010000018">
    <property type="protein sequence ID" value="GAA4703060.1"/>
    <property type="molecule type" value="Genomic_DNA"/>
</dbReference>
<evidence type="ECO:0000313" key="8">
    <source>
        <dbReference type="Proteomes" id="UP001500325"/>
    </source>
</evidence>
<feature type="region of interest" description="Disordered" evidence="5">
    <location>
        <begin position="491"/>
        <end position="536"/>
    </location>
</feature>
<keyword evidence="3 4" id="KW-0560">Oxidoreductase</keyword>
<comment type="caution">
    <text evidence="7">The sequence shown here is derived from an EMBL/GenBank/DDBJ whole genome shotgun (WGS) entry which is preliminary data.</text>
</comment>
<reference evidence="8" key="1">
    <citation type="journal article" date="2019" name="Int. J. Syst. Evol. Microbiol.">
        <title>The Global Catalogue of Microorganisms (GCM) 10K type strain sequencing project: providing services to taxonomists for standard genome sequencing and annotation.</title>
        <authorList>
            <consortium name="The Broad Institute Genomics Platform"/>
            <consortium name="The Broad Institute Genome Sequencing Center for Infectious Disease"/>
            <person name="Wu L."/>
            <person name="Ma J."/>
        </authorList>
    </citation>
    <scope>NUCLEOTIDE SEQUENCE [LARGE SCALE GENOMIC DNA]</scope>
    <source>
        <strain evidence="8">JCM 18055</strain>
    </source>
</reference>
<proteinExistence type="inferred from homology"/>
<keyword evidence="8" id="KW-1185">Reference proteome</keyword>
<dbReference type="InterPro" id="IPR036188">
    <property type="entry name" value="FAD/NAD-bd_sf"/>
</dbReference>
<dbReference type="PANTHER" id="PTHR43734:SF1">
    <property type="entry name" value="PHYTOENE DESATURASE"/>
    <property type="match status" value="1"/>
</dbReference>
<dbReference type="Pfam" id="PF01593">
    <property type="entry name" value="Amino_oxidase"/>
    <property type="match status" value="1"/>
</dbReference>
<evidence type="ECO:0000256" key="1">
    <source>
        <dbReference type="ARBA" id="ARBA00004829"/>
    </source>
</evidence>
<dbReference type="RefSeq" id="WP_345383002.1">
    <property type="nucleotide sequence ID" value="NZ_BAABIC010000018.1"/>
</dbReference>
<evidence type="ECO:0000259" key="6">
    <source>
        <dbReference type="Pfam" id="PF01593"/>
    </source>
</evidence>
<dbReference type="PANTHER" id="PTHR43734">
    <property type="entry name" value="PHYTOENE DESATURASE"/>
    <property type="match status" value="1"/>
</dbReference>
<keyword evidence="2 4" id="KW-0125">Carotenoid biosynthesis</keyword>
<sequence>MSRVVVIGAGVGGLAAAARLAALGHEVALHERADTHGGKLGVVEREGFVFDTGPSLLTLPGVLEEVFAATGGPSGLVIEPVDPVCAYTFADGTRLDMPHDPAAVPAALDAALGPGAGAAWQALHERSGRLWELVGEAVLRRPLDLRALLRMSARLRDLRAVAPWRTLAGLGRELLPDPRLRTWFARYATYSGSDFRRTPAVLSVTPYVEQRFGAWYVRGGLRRIADALLERCRSLGVAVHLGSEVQAVTVAGGAVRGVRVGGREVPADVVVCNADAAVLYERLLPAGTARRARRDLRRAPRSLAGFVLLLGLGPADRAGCREPGAAHRVWFPRDYAAEFDAIFGRHPRPVPDPTIYVHAPDDPALRPDEASEGWFVLVNAPVHDPGRGVDWDAPGLRERYADHVLATLAARGTDVRDRVRVREILTPADLERRAGAPGGAIYGTASHGARAALRRPANRSPVPGLYLVGGSAHPGGGLPLVLRSAEITAGLIGPAPGPPEGTRRGSSAGSPPRAAGAPPRPRPSTRPRAPWPSPTR</sequence>